<name>A0ABS6YEX3_9BACT</name>
<organism evidence="1 2">
    <name type="scientific">Hoylesella nanceiensis</name>
    <dbReference type="NCBI Taxonomy" id="425941"/>
    <lineage>
        <taxon>Bacteria</taxon>
        <taxon>Pseudomonadati</taxon>
        <taxon>Bacteroidota</taxon>
        <taxon>Bacteroidia</taxon>
        <taxon>Bacteroidales</taxon>
        <taxon>Prevotellaceae</taxon>
        <taxon>Hoylesella</taxon>
    </lineage>
</organism>
<dbReference type="InterPro" id="IPR018550">
    <property type="entry name" value="Lipid-A_deacylase-rel"/>
</dbReference>
<evidence type="ECO:0000313" key="2">
    <source>
        <dbReference type="Proteomes" id="UP000788426"/>
    </source>
</evidence>
<comment type="caution">
    <text evidence="1">The sequence shown here is derived from an EMBL/GenBank/DDBJ whole genome shotgun (WGS) entry which is preliminary data.</text>
</comment>
<dbReference type="Pfam" id="PF09411">
    <property type="entry name" value="PagL"/>
    <property type="match status" value="1"/>
</dbReference>
<evidence type="ECO:0000313" key="1">
    <source>
        <dbReference type="EMBL" id="MBW4769741.1"/>
    </source>
</evidence>
<sequence>MCISLFVIPLHLKAENKDSVTSNHGFSVSVEPAKVLVLDEYVRKWLKKRNTMSVEMAYHYTSLPKDSNSYSSDYNYPTLGVAIRYTMSNVTMHREKDSDWGLLEPVNYHSKLGSIASVYGFFYRPIYRTKHWDFAYQLNFGVAYALKKYDKLTNADNEFIGSHLLIYFGSALKATYYLDDKWGIRAGLDFFHHSNGALNRPNKGANYFGPMLGLVYSPERKVILNHSKDTIQKRFKPYFYTQFTFGLGGKTLNEEWQRTQFGTQPTDPEYRTGNFKFYTACSFRSDLMYRYAQRWASGVGVDVFYGTYANRVRELDQSHGIVMKHSRWSVGIAAKHQVFYNNLSLSVALGYYLYRAMGENASIIEKPYYEHVGIYYTFNKLKNLTLGAQVKAHATKADLTELILAIPIKI</sequence>
<reference evidence="1 2" key="1">
    <citation type="submission" date="2021-07" db="EMBL/GenBank/DDBJ databases">
        <title>Genomic diversity and antimicrobial resistance of Prevotella spp. isolated from chronic lung disease airways.</title>
        <authorList>
            <person name="Webb K.A."/>
            <person name="Olagoke O.S."/>
            <person name="Baird T."/>
            <person name="Neill J."/>
            <person name="Pham A."/>
            <person name="Wells T.J."/>
            <person name="Ramsay K.A."/>
            <person name="Bell S.C."/>
            <person name="Sarovich D.S."/>
            <person name="Price E.P."/>
        </authorList>
    </citation>
    <scope>NUCLEOTIDE SEQUENCE [LARGE SCALE GENOMIC DNA]</scope>
    <source>
        <strain evidence="1 2">SCHI0011.S.12</strain>
    </source>
</reference>
<dbReference type="EMBL" id="JAHXCT010000006">
    <property type="protein sequence ID" value="MBW4769741.1"/>
    <property type="molecule type" value="Genomic_DNA"/>
</dbReference>
<dbReference type="GO" id="GO:0016787">
    <property type="term" value="F:hydrolase activity"/>
    <property type="evidence" value="ECO:0007669"/>
    <property type="project" value="UniProtKB-KW"/>
</dbReference>
<dbReference type="Proteomes" id="UP000788426">
    <property type="component" value="Unassembled WGS sequence"/>
</dbReference>
<gene>
    <name evidence="1" type="ORF">KZO38_08220</name>
</gene>
<keyword evidence="2" id="KW-1185">Reference proteome</keyword>
<protein>
    <submittedName>
        <fullName evidence="1">Acyloxyacyl hydrolase</fullName>
    </submittedName>
</protein>
<proteinExistence type="predicted"/>
<accession>A0ABS6YEX3</accession>
<keyword evidence="1" id="KW-0378">Hydrolase</keyword>